<evidence type="ECO:0000256" key="2">
    <source>
        <dbReference type="PROSITE-ProRule" id="PRU00703"/>
    </source>
</evidence>
<comment type="caution">
    <text evidence="4">The sequence shown here is derived from an EMBL/GenBank/DDBJ whole genome shotgun (WGS) entry which is preliminary data.</text>
</comment>
<dbReference type="InterPro" id="IPR000644">
    <property type="entry name" value="CBS_dom"/>
</dbReference>
<dbReference type="PANTHER" id="PTHR43080:SF2">
    <property type="entry name" value="CBS DOMAIN-CONTAINING PROTEIN"/>
    <property type="match status" value="1"/>
</dbReference>
<reference evidence="4" key="1">
    <citation type="journal article" date="2020" name="mSystems">
        <title>Genome- and Community-Level Interaction Insights into Carbon Utilization and Element Cycling Functions of Hydrothermarchaeota in Hydrothermal Sediment.</title>
        <authorList>
            <person name="Zhou Z."/>
            <person name="Liu Y."/>
            <person name="Xu W."/>
            <person name="Pan J."/>
            <person name="Luo Z.H."/>
            <person name="Li M."/>
        </authorList>
    </citation>
    <scope>NUCLEOTIDE SEQUENCE [LARGE SCALE GENOMIC DNA]</scope>
    <source>
        <strain evidence="4">SpSt-143</strain>
    </source>
</reference>
<dbReference type="SUPFAM" id="SSF54631">
    <property type="entry name" value="CBS-domain pair"/>
    <property type="match status" value="1"/>
</dbReference>
<proteinExistence type="predicted"/>
<evidence type="ECO:0000259" key="3">
    <source>
        <dbReference type="PROSITE" id="PS51371"/>
    </source>
</evidence>
<evidence type="ECO:0000256" key="1">
    <source>
        <dbReference type="ARBA" id="ARBA00023122"/>
    </source>
</evidence>
<dbReference type="SMART" id="SM00116">
    <property type="entry name" value="CBS"/>
    <property type="match status" value="2"/>
</dbReference>
<dbReference type="Gene3D" id="3.10.580.10">
    <property type="entry name" value="CBS-domain"/>
    <property type="match status" value="1"/>
</dbReference>
<accession>A0A7V2F6W5</accession>
<dbReference type="AlphaFoldDB" id="A0A7V2F6W5"/>
<dbReference type="PROSITE" id="PS51371">
    <property type="entry name" value="CBS"/>
    <property type="match status" value="2"/>
</dbReference>
<protein>
    <submittedName>
        <fullName evidence="4">CBS domain-containing protein</fullName>
    </submittedName>
</protein>
<dbReference type="InterPro" id="IPR046342">
    <property type="entry name" value="CBS_dom_sf"/>
</dbReference>
<dbReference type="PANTHER" id="PTHR43080">
    <property type="entry name" value="CBS DOMAIN-CONTAINING PROTEIN CBSX3, MITOCHONDRIAL"/>
    <property type="match status" value="1"/>
</dbReference>
<name>A0A7V2F6W5_RHOMR</name>
<dbReference type="EMBL" id="DSGB01000006">
    <property type="protein sequence ID" value="HER96801.1"/>
    <property type="molecule type" value="Genomic_DNA"/>
</dbReference>
<dbReference type="Pfam" id="PF00571">
    <property type="entry name" value="CBS"/>
    <property type="match status" value="2"/>
</dbReference>
<keyword evidence="1 2" id="KW-0129">CBS domain</keyword>
<sequence>MRIEQLIEGGRQPLKPGDTVAQALAQMTLQQVRHLPVVDAEGVLLGVVSEGQLQTIADPTTPVVTLLQGEPISVAPDMHVLDAGKILVQHGLTTLPVVEANRHYRGTVSSQQLLEQLVHMLAMPEAGAILELEVDARDYALSRLVYCVEQCDAKIMAIIAQPLNVEGRLRVTMRLNVQDTARIRHVLEHHGFHVTAAYSEEDDEELRQRIEAFMRYLEV</sequence>
<evidence type="ECO:0000313" key="4">
    <source>
        <dbReference type="EMBL" id="HER96801.1"/>
    </source>
</evidence>
<organism evidence="4">
    <name type="scientific">Rhodothermus marinus</name>
    <name type="common">Rhodothermus obamensis</name>
    <dbReference type="NCBI Taxonomy" id="29549"/>
    <lineage>
        <taxon>Bacteria</taxon>
        <taxon>Pseudomonadati</taxon>
        <taxon>Rhodothermota</taxon>
        <taxon>Rhodothermia</taxon>
        <taxon>Rhodothermales</taxon>
        <taxon>Rhodothermaceae</taxon>
        <taxon>Rhodothermus</taxon>
    </lineage>
</organism>
<dbReference type="InterPro" id="IPR051257">
    <property type="entry name" value="Diverse_CBS-Domain"/>
</dbReference>
<gene>
    <name evidence="4" type="ORF">ENO59_09845</name>
</gene>
<feature type="domain" description="CBS" evidence="3">
    <location>
        <begin position="6"/>
        <end position="63"/>
    </location>
</feature>
<feature type="domain" description="CBS" evidence="3">
    <location>
        <begin position="66"/>
        <end position="123"/>
    </location>
</feature>